<dbReference type="NCBIfam" id="NF045971">
    <property type="entry name" value="conju_CD1110"/>
    <property type="match status" value="1"/>
</dbReference>
<proteinExistence type="predicted"/>
<dbReference type="Pfam" id="PF19044">
    <property type="entry name" value="P-loop_TraG"/>
    <property type="match status" value="1"/>
</dbReference>
<gene>
    <name evidence="2" type="ORF">COS38_03570</name>
</gene>
<dbReference type="InterPro" id="IPR027417">
    <property type="entry name" value="P-loop_NTPase"/>
</dbReference>
<evidence type="ECO:0000313" key="2">
    <source>
        <dbReference type="EMBL" id="PIV25069.1"/>
    </source>
</evidence>
<feature type="domain" description="TraG P-loop" evidence="1">
    <location>
        <begin position="245"/>
        <end position="545"/>
    </location>
</feature>
<reference evidence="3" key="1">
    <citation type="submission" date="2017-09" db="EMBL/GenBank/DDBJ databases">
        <title>Depth-based differentiation of microbial function through sediment-hosted aquifers and enrichment of novel symbionts in the deep terrestrial subsurface.</title>
        <authorList>
            <person name="Probst A.J."/>
            <person name="Ladd B."/>
            <person name="Jarett J.K."/>
            <person name="Geller-Mcgrath D.E."/>
            <person name="Sieber C.M.K."/>
            <person name="Emerson J.B."/>
            <person name="Anantharaman K."/>
            <person name="Thomas B.C."/>
            <person name="Malmstrom R."/>
            <person name="Stieglmeier M."/>
            <person name="Klingl A."/>
            <person name="Woyke T."/>
            <person name="Ryan C.M."/>
            <person name="Banfield J.F."/>
        </authorList>
    </citation>
    <scope>NUCLEOTIDE SEQUENCE [LARGE SCALE GENOMIC DNA]</scope>
</reference>
<dbReference type="Proteomes" id="UP000229966">
    <property type="component" value="Unassembled WGS sequence"/>
</dbReference>
<name>A0A2M7CHG2_9BACT</name>
<dbReference type="InterPro" id="IPR043964">
    <property type="entry name" value="P-loop_TraG"/>
</dbReference>
<dbReference type="PANTHER" id="PTHR30121:SF6">
    <property type="entry name" value="SLR6007 PROTEIN"/>
    <property type="match status" value="1"/>
</dbReference>
<evidence type="ECO:0000313" key="3">
    <source>
        <dbReference type="Proteomes" id="UP000229966"/>
    </source>
</evidence>
<comment type="caution">
    <text evidence="2">The sequence shown here is derived from an EMBL/GenBank/DDBJ whole genome shotgun (WGS) entry which is preliminary data.</text>
</comment>
<organism evidence="2 3">
    <name type="scientific">Candidatus Berkelbacteria bacterium CG03_land_8_20_14_0_80_40_36</name>
    <dbReference type="NCBI Taxonomy" id="1974509"/>
    <lineage>
        <taxon>Bacteria</taxon>
        <taxon>Candidatus Berkelbacteria</taxon>
    </lineage>
</organism>
<evidence type="ECO:0000259" key="1">
    <source>
        <dbReference type="Pfam" id="PF19044"/>
    </source>
</evidence>
<dbReference type="PANTHER" id="PTHR30121">
    <property type="entry name" value="UNCHARACTERIZED PROTEIN YJGR-RELATED"/>
    <property type="match status" value="1"/>
</dbReference>
<dbReference type="InterPro" id="IPR051162">
    <property type="entry name" value="T4SS_component"/>
</dbReference>
<protein>
    <submittedName>
        <fullName evidence="2">Conjugal transfer protein TraC</fullName>
    </submittedName>
</protein>
<dbReference type="Gene3D" id="1.10.8.730">
    <property type="match status" value="1"/>
</dbReference>
<dbReference type="SUPFAM" id="SSF52540">
    <property type="entry name" value="P-loop containing nucleoside triphosphate hydrolases"/>
    <property type="match status" value="1"/>
</dbReference>
<dbReference type="Gene3D" id="3.40.50.300">
    <property type="entry name" value="P-loop containing nucleotide triphosphate hydrolases"/>
    <property type="match status" value="1"/>
</dbReference>
<accession>A0A2M7CHG2</accession>
<dbReference type="AlphaFoldDB" id="A0A2M7CHG2"/>
<sequence length="587" mass="66343">MFGKKPKNQTTPAIGDPFVAEGKTSFLDIIAPSAFVATPNYLQLNNYFVKTFFVFTYPRFLNTNWLTPLINLDVILDISMNIYPISSSDIMKQLRRRQTNLESSLSISREKGMVRDPELETAISDIDAMRDTLQKGQTKIFHYSLYFTLYSRTKEEMETLTNQLESSLGGLLIYTKQSFLQMEQGFNSGLPLYLDELQVLRNLDTASLSASFPFNSATLTSNRGVLYGINRHNNSLILYDRFDLENANCTIFASSGSGKSFFAKLEVLRYLMLGTDVLIIDPENEYKPLAEAMGGNFINISLNSDKRINPFDLPRASDEKGEDILRSNIAMLTGLISLMVGGLSADESNILDKALFETYALKDITADPSSFKNQPPLFSDLVQVLQNITGAENLIKRLQKYVSGSYAGLFTKPTNFDLESGLVVFSIRDLEEGLRPIVMYTILSYIWAKIRRTMRRRLLLIDEAWVLMQHEDSAKFVHMLAKRARKYYLGLTVISQDVEDFLNSPQGRSVLNNSAMQILLKQSSSTIEKIKEVFNLTDAEKFLLLESEVGEGLFFAGQNHVAVKIIASYTEEQMITTDPRQLLAKKE</sequence>
<dbReference type="EMBL" id="PEUM01000105">
    <property type="protein sequence ID" value="PIV25069.1"/>
    <property type="molecule type" value="Genomic_DNA"/>
</dbReference>